<evidence type="ECO:0000313" key="2">
    <source>
        <dbReference type="Proteomes" id="UP000789525"/>
    </source>
</evidence>
<reference evidence="1" key="1">
    <citation type="submission" date="2021-06" db="EMBL/GenBank/DDBJ databases">
        <authorList>
            <person name="Kallberg Y."/>
            <person name="Tangrot J."/>
            <person name="Rosling A."/>
        </authorList>
    </citation>
    <scope>NUCLEOTIDE SEQUENCE</scope>
    <source>
        <strain evidence="1">CL356</strain>
    </source>
</reference>
<comment type="caution">
    <text evidence="1">The sequence shown here is derived from an EMBL/GenBank/DDBJ whole genome shotgun (WGS) entry which is preliminary data.</text>
</comment>
<dbReference type="Proteomes" id="UP000789525">
    <property type="component" value="Unassembled WGS sequence"/>
</dbReference>
<sequence length="85" mass="9597">MSYHNPSSPVGSLYALQDDGPQPRADALDFSHRHTSNMKHVRADESLARKGSCLVLQILWMSRIRPALRHEHALSFCEPAENMNV</sequence>
<organism evidence="1 2">
    <name type="scientific">Acaulospora colombiana</name>
    <dbReference type="NCBI Taxonomy" id="27376"/>
    <lineage>
        <taxon>Eukaryota</taxon>
        <taxon>Fungi</taxon>
        <taxon>Fungi incertae sedis</taxon>
        <taxon>Mucoromycota</taxon>
        <taxon>Glomeromycotina</taxon>
        <taxon>Glomeromycetes</taxon>
        <taxon>Diversisporales</taxon>
        <taxon>Acaulosporaceae</taxon>
        <taxon>Acaulospora</taxon>
    </lineage>
</organism>
<proteinExistence type="predicted"/>
<keyword evidence="2" id="KW-1185">Reference proteome</keyword>
<name>A0ACA9N197_9GLOM</name>
<accession>A0ACA9N197</accession>
<dbReference type="EMBL" id="CAJVPT010016989">
    <property type="protein sequence ID" value="CAG8622981.1"/>
    <property type="molecule type" value="Genomic_DNA"/>
</dbReference>
<protein>
    <submittedName>
        <fullName evidence="1">16267_t:CDS:1</fullName>
    </submittedName>
</protein>
<evidence type="ECO:0000313" key="1">
    <source>
        <dbReference type="EMBL" id="CAG8622981.1"/>
    </source>
</evidence>
<gene>
    <name evidence="1" type="ORF">ACOLOM_LOCUS7395</name>
</gene>